<keyword evidence="5 6" id="KW-0472">Membrane</keyword>
<dbReference type="InterPro" id="IPR050622">
    <property type="entry name" value="CPA3_antiporter_subunitB"/>
</dbReference>
<dbReference type="InterPro" id="IPR007182">
    <property type="entry name" value="MnhB"/>
</dbReference>
<dbReference type="Pfam" id="PF04039">
    <property type="entry name" value="MnhB"/>
    <property type="match status" value="1"/>
</dbReference>
<dbReference type="InterPro" id="IPR025383">
    <property type="entry name" value="MrpA_C/MbhD"/>
</dbReference>
<dbReference type="EMBL" id="DTFF01000049">
    <property type="protein sequence ID" value="HGI87925.1"/>
    <property type="molecule type" value="Genomic_DNA"/>
</dbReference>
<proteinExistence type="predicted"/>
<feature type="transmembrane region" description="Helical" evidence="6">
    <location>
        <begin position="60"/>
        <end position="79"/>
    </location>
</feature>
<feature type="domain" description="MrpA C-terminal/MbhD" evidence="8">
    <location>
        <begin position="21"/>
        <end position="84"/>
    </location>
</feature>
<evidence type="ECO:0000313" key="9">
    <source>
        <dbReference type="EMBL" id="HGI87925.1"/>
    </source>
</evidence>
<feature type="transmembrane region" description="Helical" evidence="6">
    <location>
        <begin position="269"/>
        <end position="291"/>
    </location>
</feature>
<evidence type="ECO:0000256" key="4">
    <source>
        <dbReference type="ARBA" id="ARBA00022989"/>
    </source>
</evidence>
<comment type="caution">
    <text evidence="9">The sequence shown here is derived from an EMBL/GenBank/DDBJ whole genome shotgun (WGS) entry which is preliminary data.</text>
</comment>
<dbReference type="PANTHER" id="PTHR33932">
    <property type="entry name" value="NA(+)/H(+) ANTIPORTER SUBUNIT B"/>
    <property type="match status" value="1"/>
</dbReference>
<feature type="transmembrane region" description="Helical" evidence="6">
    <location>
        <begin position="210"/>
        <end position="231"/>
    </location>
</feature>
<evidence type="ECO:0000256" key="3">
    <source>
        <dbReference type="ARBA" id="ARBA00022692"/>
    </source>
</evidence>
<feature type="transmembrane region" description="Helical" evidence="6">
    <location>
        <begin position="36"/>
        <end position="54"/>
    </location>
</feature>
<feature type="transmembrane region" description="Helical" evidence="6">
    <location>
        <begin position="173"/>
        <end position="189"/>
    </location>
</feature>
<dbReference type="PANTHER" id="PTHR33932:SF4">
    <property type="entry name" value="NA(+)_H(+) ANTIPORTER SUBUNIT B"/>
    <property type="match status" value="1"/>
</dbReference>
<dbReference type="GO" id="GO:0005886">
    <property type="term" value="C:plasma membrane"/>
    <property type="evidence" value="ECO:0007669"/>
    <property type="project" value="UniProtKB-SubCell"/>
</dbReference>
<dbReference type="AlphaFoldDB" id="A0A7C4FEW1"/>
<name>A0A7C4FEW1_9CREN</name>
<comment type="subcellular location">
    <subcellularLocation>
        <location evidence="1">Cell membrane</location>
        <topology evidence="1">Multi-pass membrane protein</topology>
    </subcellularLocation>
</comment>
<feature type="transmembrane region" description="Helical" evidence="6">
    <location>
        <begin position="99"/>
        <end position="120"/>
    </location>
</feature>
<keyword evidence="4 6" id="KW-1133">Transmembrane helix</keyword>
<keyword evidence="3 6" id="KW-0812">Transmembrane</keyword>
<evidence type="ECO:0000256" key="2">
    <source>
        <dbReference type="ARBA" id="ARBA00022475"/>
    </source>
</evidence>
<organism evidence="9">
    <name type="scientific">Ignisphaera aggregans</name>
    <dbReference type="NCBI Taxonomy" id="334771"/>
    <lineage>
        <taxon>Archaea</taxon>
        <taxon>Thermoproteota</taxon>
        <taxon>Thermoprotei</taxon>
        <taxon>Desulfurococcales</taxon>
        <taxon>Desulfurococcaceae</taxon>
        <taxon>Ignisphaera</taxon>
    </lineage>
</organism>
<reference evidence="9" key="1">
    <citation type="journal article" date="2020" name="mSystems">
        <title>Genome- and Community-Level Interaction Insights into Carbon Utilization and Element Cycling Functions of Hydrothermarchaeota in Hydrothermal Sediment.</title>
        <authorList>
            <person name="Zhou Z."/>
            <person name="Liu Y."/>
            <person name="Xu W."/>
            <person name="Pan J."/>
            <person name="Luo Z.H."/>
            <person name="Li M."/>
        </authorList>
    </citation>
    <scope>NUCLEOTIDE SEQUENCE [LARGE SCALE GENOMIC DNA]</scope>
    <source>
        <strain evidence="9">SpSt-732</strain>
    </source>
</reference>
<evidence type="ECO:0000256" key="6">
    <source>
        <dbReference type="SAM" id="Phobius"/>
    </source>
</evidence>
<sequence length="363" mass="39903">MNELYELTPYLVLAISALASTVAVYLAIIEKDLIKAVLYSAIQSTFYALIFYLLMVPDIVLVYIPVSVGLLPAIIIVTIKKTERYEDAAGIPKSSSITILSLVVAFTFIAGYLLVLSHAITLDVFPSADARALAKWFLNTTLWWNRMFSAMSPEAVTAIVWDYRGLDTYFETSVMYLAIIGALALARYFEIPKKEYREEVMGMSIIGKTATRIVVPMILVVAISIALHGHLTPGGGFQGGVTAAVTVSLLIFIFSTYFAIRFFKINTAILLRIAGLIGIALSAVITAIIAFSTGQQAYIFQNQPKVIAQLGLPYEVGGNLISGTLFLFNVFEFLAVFMGFAILFLLLSIPEEIIREVIRGEME</sequence>
<evidence type="ECO:0000256" key="5">
    <source>
        <dbReference type="ARBA" id="ARBA00023136"/>
    </source>
</evidence>
<evidence type="ECO:0000256" key="1">
    <source>
        <dbReference type="ARBA" id="ARBA00004651"/>
    </source>
</evidence>
<evidence type="ECO:0000259" key="8">
    <source>
        <dbReference type="Pfam" id="PF13244"/>
    </source>
</evidence>
<dbReference type="Pfam" id="PF13244">
    <property type="entry name" value="MbhD"/>
    <property type="match status" value="1"/>
</dbReference>
<feature type="transmembrane region" description="Helical" evidence="6">
    <location>
        <begin position="237"/>
        <end position="260"/>
    </location>
</feature>
<feature type="transmembrane region" description="Helical" evidence="6">
    <location>
        <begin position="12"/>
        <end position="29"/>
    </location>
</feature>
<feature type="domain" description="Na+/H+ antiporter MnhB subunit-related protein" evidence="7">
    <location>
        <begin position="208"/>
        <end position="340"/>
    </location>
</feature>
<protein>
    <submittedName>
        <fullName evidence="9">DUF4040 domain-containing protein</fullName>
    </submittedName>
</protein>
<keyword evidence="2" id="KW-1003">Cell membrane</keyword>
<evidence type="ECO:0000259" key="7">
    <source>
        <dbReference type="Pfam" id="PF04039"/>
    </source>
</evidence>
<feature type="transmembrane region" description="Helical" evidence="6">
    <location>
        <begin position="326"/>
        <end position="349"/>
    </location>
</feature>
<gene>
    <name evidence="9" type="ORF">ENV14_06025</name>
</gene>
<accession>A0A7C4FEW1</accession>